<dbReference type="InterPro" id="IPR050832">
    <property type="entry name" value="Bact_Acetyltransf"/>
</dbReference>
<name>A0ABV3XVI4_9RHOB</name>
<proteinExistence type="predicted"/>
<dbReference type="InterPro" id="IPR016181">
    <property type="entry name" value="Acyl_CoA_acyltransferase"/>
</dbReference>
<keyword evidence="5" id="KW-1185">Reference proteome</keyword>
<evidence type="ECO:0000256" key="2">
    <source>
        <dbReference type="ARBA" id="ARBA00023315"/>
    </source>
</evidence>
<dbReference type="SUPFAM" id="SSF55729">
    <property type="entry name" value="Acyl-CoA N-acyltransferases (Nat)"/>
    <property type="match status" value="1"/>
</dbReference>
<sequence length="168" mass="17785">MLVRTENPRDIPAITALVEDAFRAAPHSSGTEADIVTGLRNAGALSLSLVAEDRGTVIGHLAASGGRIGDTDGWHVIGPLAVLPERQGRRVGTALMRVALDRLRRSGRGAVLVGDPVFYGRFGFRAFPRLRMPGVPAEAVQALPFGADTPQGQLFHHPAFGLGPEHSL</sequence>
<comment type="caution">
    <text evidence="4">The sequence shown here is derived from an EMBL/GenBank/DDBJ whole genome shotgun (WGS) entry which is preliminary data.</text>
</comment>
<gene>
    <name evidence="4" type="ORF">Ga0609869_001706</name>
</gene>
<dbReference type="Proteomes" id="UP001560019">
    <property type="component" value="Unassembled WGS sequence"/>
</dbReference>
<dbReference type="RefSeq" id="WP_125408688.1">
    <property type="nucleotide sequence ID" value="NZ_JBEHHI010000001.1"/>
</dbReference>
<keyword evidence="1" id="KW-0808">Transferase</keyword>
<dbReference type="EMBL" id="JBEHHI010000001">
    <property type="protein sequence ID" value="MEX5728353.1"/>
    <property type="molecule type" value="Genomic_DNA"/>
</dbReference>
<organism evidence="4 5">
    <name type="scientific">Rhodovulum iodosum</name>
    <dbReference type="NCBI Taxonomy" id="68291"/>
    <lineage>
        <taxon>Bacteria</taxon>
        <taxon>Pseudomonadati</taxon>
        <taxon>Pseudomonadota</taxon>
        <taxon>Alphaproteobacteria</taxon>
        <taxon>Rhodobacterales</taxon>
        <taxon>Paracoccaceae</taxon>
        <taxon>Rhodovulum</taxon>
    </lineage>
</organism>
<evidence type="ECO:0000259" key="3">
    <source>
        <dbReference type="PROSITE" id="PS51186"/>
    </source>
</evidence>
<protein>
    <submittedName>
        <fullName evidence="4">Acetyltransferase</fullName>
    </submittedName>
</protein>
<dbReference type="InterPro" id="IPR000182">
    <property type="entry name" value="GNAT_dom"/>
</dbReference>
<evidence type="ECO:0000313" key="4">
    <source>
        <dbReference type="EMBL" id="MEX5728353.1"/>
    </source>
</evidence>
<dbReference type="Pfam" id="PF13508">
    <property type="entry name" value="Acetyltransf_7"/>
    <property type="match status" value="1"/>
</dbReference>
<keyword evidence="2" id="KW-0012">Acyltransferase</keyword>
<evidence type="ECO:0000256" key="1">
    <source>
        <dbReference type="ARBA" id="ARBA00022679"/>
    </source>
</evidence>
<reference evidence="4 5" key="1">
    <citation type="submission" date="2024-06" db="EMBL/GenBank/DDBJ databases">
        <title>Genome of Rhodovulum iodosum, a marine photoferrotroph.</title>
        <authorList>
            <person name="Bianchini G."/>
            <person name="Nikeleit V."/>
            <person name="Kappler A."/>
            <person name="Bryce C."/>
            <person name="Sanchez-Baracaldo P."/>
        </authorList>
    </citation>
    <scope>NUCLEOTIDE SEQUENCE [LARGE SCALE GENOMIC DNA]</scope>
    <source>
        <strain evidence="4 5">UT/N1</strain>
    </source>
</reference>
<feature type="domain" description="N-acetyltransferase" evidence="3">
    <location>
        <begin position="1"/>
        <end position="150"/>
    </location>
</feature>
<dbReference type="PANTHER" id="PTHR43877">
    <property type="entry name" value="AMINOALKYLPHOSPHONATE N-ACETYLTRANSFERASE-RELATED-RELATED"/>
    <property type="match status" value="1"/>
</dbReference>
<dbReference type="CDD" id="cd04301">
    <property type="entry name" value="NAT_SF"/>
    <property type="match status" value="1"/>
</dbReference>
<dbReference type="PROSITE" id="PS51186">
    <property type="entry name" value="GNAT"/>
    <property type="match status" value="1"/>
</dbReference>
<accession>A0ABV3XVI4</accession>
<dbReference type="Gene3D" id="3.40.630.30">
    <property type="match status" value="1"/>
</dbReference>
<evidence type="ECO:0000313" key="5">
    <source>
        <dbReference type="Proteomes" id="UP001560019"/>
    </source>
</evidence>